<dbReference type="Gene3D" id="3.40.50.300">
    <property type="entry name" value="P-loop containing nucleotide triphosphate hydrolases"/>
    <property type="match status" value="1"/>
</dbReference>
<dbReference type="EMBL" id="AAPH01000010">
    <property type="protein sequence ID" value="EAS43492.1"/>
    <property type="molecule type" value="Genomic_DNA"/>
</dbReference>
<dbReference type="HOGENOM" id="CLU_056708_0_0_6"/>
<keyword evidence="1" id="KW-1133">Transmembrane helix</keyword>
<keyword evidence="1" id="KW-0472">Membrane</keyword>
<gene>
    <name evidence="3" type="ORF">P3TCK_01509</name>
</gene>
<comment type="caution">
    <text evidence="3">The sequence shown here is derived from an EMBL/GenBank/DDBJ whole genome shotgun (WGS) entry which is preliminary data.</text>
</comment>
<dbReference type="SUPFAM" id="SSF52540">
    <property type="entry name" value="P-loop containing nucleoside triphosphate hydrolases"/>
    <property type="match status" value="1"/>
</dbReference>
<proteinExistence type="predicted"/>
<protein>
    <submittedName>
        <fullName evidence="3">Filamentous phage phiLf protein I</fullName>
    </submittedName>
</protein>
<evidence type="ECO:0000256" key="1">
    <source>
        <dbReference type="SAM" id="Phobius"/>
    </source>
</evidence>
<dbReference type="Pfam" id="PF05707">
    <property type="entry name" value="Zot"/>
    <property type="match status" value="1"/>
</dbReference>
<keyword evidence="1" id="KW-0812">Transmembrane</keyword>
<organism evidence="3 4">
    <name type="scientific">Photobacterium profundum 3TCK</name>
    <dbReference type="NCBI Taxonomy" id="314280"/>
    <lineage>
        <taxon>Bacteria</taxon>
        <taxon>Pseudomonadati</taxon>
        <taxon>Pseudomonadota</taxon>
        <taxon>Gammaproteobacteria</taxon>
        <taxon>Vibrionales</taxon>
        <taxon>Vibrionaceae</taxon>
        <taxon>Photobacterium</taxon>
    </lineage>
</organism>
<dbReference type="InterPro" id="IPR027417">
    <property type="entry name" value="P-loop_NTPase"/>
</dbReference>
<feature type="domain" description="Zona occludens toxin N-terminal" evidence="2">
    <location>
        <begin position="3"/>
        <end position="189"/>
    </location>
</feature>
<dbReference type="Proteomes" id="UP000003789">
    <property type="component" value="Unassembled WGS sequence"/>
</dbReference>
<name>Q1Z4X9_9GAMM</name>
<reference evidence="3 4" key="1">
    <citation type="submission" date="2006-03" db="EMBL/GenBank/DDBJ databases">
        <authorList>
            <person name="Bartlett D.H."/>
            <person name="Valle G."/>
            <person name="Lauro F.M."/>
            <person name="Vezzi A."/>
            <person name="Simonato F."/>
            <person name="Eloe E."/>
            <person name="Vitulo N."/>
            <person name="Stratton T.K."/>
            <person name="D'angelo M."/>
            <person name="Ferriera S."/>
            <person name="Johnson J."/>
            <person name="Kravitz S."/>
            <person name="Beeson K."/>
            <person name="Sutton G."/>
            <person name="Rogers Y."/>
            <person name="Friedman R."/>
            <person name="Frazier M."/>
            <person name="Venter J.C."/>
        </authorList>
    </citation>
    <scope>NUCLEOTIDE SEQUENCE [LARGE SCALE GENOMIC DNA]</scope>
    <source>
        <strain evidence="3 4">3TCK</strain>
    </source>
</reference>
<feature type="transmembrane region" description="Helical" evidence="1">
    <location>
        <begin position="209"/>
        <end position="231"/>
    </location>
</feature>
<accession>Q1Z4X9</accession>
<dbReference type="InterPro" id="IPR008900">
    <property type="entry name" value="Zot_N"/>
</dbReference>
<evidence type="ECO:0000313" key="3">
    <source>
        <dbReference type="EMBL" id="EAS43492.1"/>
    </source>
</evidence>
<evidence type="ECO:0000313" key="4">
    <source>
        <dbReference type="Proteomes" id="UP000003789"/>
    </source>
</evidence>
<dbReference type="RefSeq" id="WP_006228302.1">
    <property type="nucleotide sequence ID" value="NZ_AAPH01000010.1"/>
</dbReference>
<evidence type="ECO:0000259" key="2">
    <source>
        <dbReference type="Pfam" id="PF05707"/>
    </source>
</evidence>
<sequence>MAVRMIYGVPGSGKSFMATQQVVLPALRKNRKVITNLSLNKDYLSEILEIDRDLIQIVESEKGDFSDTFLNVEDYQDDWRDDKGRAPLIVVDEAHFALNKQRKKSEVLDIENFFSTHRQAGYDIYLITQDYNRIPRDILGFVEIYYEVMKQKTMGNNVFTYYVRDSDRKMIGNKTKTYDKEIFKCYKSHLLSDGDVEEDLDAVGVKLVWFSWPFILAAIVTFAMIIGFLFFDFSLNPFAFLNEDKKTELKTDVKLDNIEFVELENKSLKSLDSSPNKTMVLEPVEVIEPKKPEVVKYLKQDHPLDDKLVQITTWLGDTALVNIYDKESRDKISSTYHTDFEKMGYQVEVYSECSMKLSYENINFFIDCSEINKREESATDKIFTGVPTI</sequence>
<dbReference type="OrthoDB" id="8479507at2"/>
<dbReference type="AlphaFoldDB" id="Q1Z4X9"/>